<name>A0A921FL70_9MICC</name>
<evidence type="ECO:0000313" key="2">
    <source>
        <dbReference type="Proteomes" id="UP000703315"/>
    </source>
</evidence>
<organism evidence="1 2">
    <name type="scientific">Enteractinococcus helveticum</name>
    <dbReference type="NCBI Taxonomy" id="1837282"/>
    <lineage>
        <taxon>Bacteria</taxon>
        <taxon>Bacillati</taxon>
        <taxon>Actinomycetota</taxon>
        <taxon>Actinomycetes</taxon>
        <taxon>Micrococcales</taxon>
        <taxon>Micrococcaceae</taxon>
    </lineage>
</organism>
<comment type="caution">
    <text evidence="1">The sequence shown here is derived from an EMBL/GenBank/DDBJ whole genome shotgun (WGS) entry which is preliminary data.</text>
</comment>
<dbReference type="Pfam" id="PF10236">
    <property type="entry name" value="DAP3"/>
    <property type="match status" value="1"/>
</dbReference>
<reference evidence="1" key="1">
    <citation type="journal article" date="2021" name="PeerJ">
        <title>Extensive microbial diversity within the chicken gut microbiome revealed by metagenomics and culture.</title>
        <authorList>
            <person name="Gilroy R."/>
            <person name="Ravi A."/>
            <person name="Getino M."/>
            <person name="Pursley I."/>
            <person name="Horton D.L."/>
            <person name="Alikhan N.F."/>
            <person name="Baker D."/>
            <person name="Gharbi K."/>
            <person name="Hall N."/>
            <person name="Watson M."/>
            <person name="Adriaenssens E.M."/>
            <person name="Foster-Nyarko E."/>
            <person name="Jarju S."/>
            <person name="Secka A."/>
            <person name="Antonio M."/>
            <person name="Oren A."/>
            <person name="Chaudhuri R.R."/>
            <person name="La Ragione R."/>
            <person name="Hildebrand F."/>
            <person name="Pallen M.J."/>
        </authorList>
    </citation>
    <scope>NUCLEOTIDE SEQUENCE</scope>
    <source>
        <strain evidence="1">ChiHjej13B12-14962</strain>
    </source>
</reference>
<dbReference type="GO" id="GO:0005524">
    <property type="term" value="F:ATP binding"/>
    <property type="evidence" value="ECO:0007669"/>
    <property type="project" value="UniProtKB-KW"/>
</dbReference>
<proteinExistence type="predicted"/>
<gene>
    <name evidence="1" type="ORF">K8V32_05045</name>
</gene>
<dbReference type="SUPFAM" id="SSF52540">
    <property type="entry name" value="P-loop containing nucleoside triphosphate hydrolases"/>
    <property type="match status" value="1"/>
</dbReference>
<protein>
    <submittedName>
        <fullName evidence="1">ATP-binding protein</fullName>
    </submittedName>
</protein>
<dbReference type="InterPro" id="IPR027417">
    <property type="entry name" value="P-loop_NTPase"/>
</dbReference>
<dbReference type="EMBL" id="DYXC01000063">
    <property type="protein sequence ID" value="HJF14158.1"/>
    <property type="molecule type" value="Genomic_DNA"/>
</dbReference>
<dbReference type="RefSeq" id="WP_303903867.1">
    <property type="nucleotide sequence ID" value="NZ_DYXC01000063.1"/>
</dbReference>
<sequence>MGRQPILEDFQESLDDGPGAPNLLQLITGARGVGKTVMLNELGLVAQANGWVVIHVTAGAGMLDRIAYKARLAKSNLGSPAAGKTTTILNLTTPLGGVSREFVRGEESSFSWAEDVSELLDILVPRETGVCITVDEIHSLDDEQMHALAGESQMLIRQGYPIAMIMAGLPKAVEDLLAGDRSPTTFLRRAERQVLKDVPVSDVAESFEEIISNGGRSITEELAYECARATNGYPFMIQLVGYHTWRQGRSGPVTRQHVGDGILAAQARLGALVHEPALVDLSEVDRTFLVKMAEDEGSSRLSDIAKRLGKTSQYASVYRDRLLKAGMIRSAGFGKMSFATPYLREYLRDHAAHLMAQEED</sequence>
<keyword evidence="1" id="KW-0067">ATP-binding</keyword>
<dbReference type="Proteomes" id="UP000703315">
    <property type="component" value="Unassembled WGS sequence"/>
</dbReference>
<keyword evidence="1" id="KW-0547">Nucleotide-binding</keyword>
<evidence type="ECO:0000313" key="1">
    <source>
        <dbReference type="EMBL" id="HJF14158.1"/>
    </source>
</evidence>
<accession>A0A921FL70</accession>
<dbReference type="AlphaFoldDB" id="A0A921FL70"/>
<dbReference type="InterPro" id="IPR019368">
    <property type="entry name" value="Ribosomal_mS29"/>
</dbReference>
<dbReference type="Gene3D" id="3.40.50.300">
    <property type="entry name" value="P-loop containing nucleotide triphosphate hydrolases"/>
    <property type="match status" value="1"/>
</dbReference>
<reference evidence="1" key="2">
    <citation type="submission" date="2021-09" db="EMBL/GenBank/DDBJ databases">
        <authorList>
            <person name="Gilroy R."/>
        </authorList>
    </citation>
    <scope>NUCLEOTIDE SEQUENCE</scope>
    <source>
        <strain evidence="1">ChiHjej13B12-14962</strain>
    </source>
</reference>